<evidence type="ECO:0000313" key="2">
    <source>
        <dbReference type="Proteomes" id="UP000011081"/>
    </source>
</evidence>
<gene>
    <name evidence="1" type="ORF">VCUG_02145</name>
</gene>
<dbReference type="HOGENOM" id="CLU_049633_4_0_1"/>
<dbReference type="SUPFAM" id="SSF53474">
    <property type="entry name" value="alpha/beta-Hydrolases"/>
    <property type="match status" value="1"/>
</dbReference>
<reference evidence="2" key="1">
    <citation type="submission" date="2011-03" db="EMBL/GenBank/DDBJ databases">
        <title>The genome sequence of Vavraia culicis strain floridensis.</title>
        <authorList>
            <consortium name="The Broad Institute Genome Sequencing Platform"/>
            <person name="Cuomo C."/>
            <person name="Becnel J."/>
            <person name="Sanscrainte N."/>
            <person name="Young S.K."/>
            <person name="Zeng Q."/>
            <person name="Gargeya S."/>
            <person name="Fitzgerald M."/>
            <person name="Haas B."/>
            <person name="Abouelleil A."/>
            <person name="Alvarado L."/>
            <person name="Arachchi H.M."/>
            <person name="Berlin A."/>
            <person name="Chapman S.B."/>
            <person name="Gearin G."/>
            <person name="Goldberg J."/>
            <person name="Griggs A."/>
            <person name="Gujja S."/>
            <person name="Hansen M."/>
            <person name="Heiman D."/>
            <person name="Howarth C."/>
            <person name="Larimer J."/>
            <person name="Lui A."/>
            <person name="MacDonald P.J.P."/>
            <person name="McCowen C."/>
            <person name="Montmayeur A."/>
            <person name="Murphy C."/>
            <person name="Neiman D."/>
            <person name="Pearson M."/>
            <person name="Priest M."/>
            <person name="Roberts A."/>
            <person name="Saif S."/>
            <person name="Shea T."/>
            <person name="Sisk P."/>
            <person name="Stolte C."/>
            <person name="Sykes S."/>
            <person name="Wortman J."/>
            <person name="Nusbaum C."/>
            <person name="Birren B."/>
        </authorList>
    </citation>
    <scope>NUCLEOTIDE SEQUENCE [LARGE SCALE GENOMIC DNA]</scope>
    <source>
        <strain evidence="2">floridensis</strain>
    </source>
</reference>
<evidence type="ECO:0000313" key="1">
    <source>
        <dbReference type="EMBL" id="ELA46381.1"/>
    </source>
</evidence>
<dbReference type="EMBL" id="GL877448">
    <property type="protein sequence ID" value="ELA46381.1"/>
    <property type="molecule type" value="Genomic_DNA"/>
</dbReference>
<dbReference type="PANTHER" id="PTHR31591:SF1">
    <property type="entry name" value="UPF0613 PROTEIN PB24D3.06C"/>
    <property type="match status" value="1"/>
</dbReference>
<organism evidence="1 2">
    <name type="scientific">Vavraia culicis (isolate floridensis)</name>
    <name type="common">Microsporidian parasite</name>
    <dbReference type="NCBI Taxonomy" id="948595"/>
    <lineage>
        <taxon>Eukaryota</taxon>
        <taxon>Fungi</taxon>
        <taxon>Fungi incertae sedis</taxon>
        <taxon>Microsporidia</taxon>
        <taxon>Pleistophoridae</taxon>
        <taxon>Vavraia</taxon>
    </lineage>
</organism>
<name>L2GRW6_VAVCU</name>
<dbReference type="OrthoDB" id="10034502at2759"/>
<dbReference type="InParanoid" id="L2GRW6"/>
<proteinExistence type="predicted"/>
<keyword evidence="2" id="KW-1185">Reference proteome</keyword>
<dbReference type="Proteomes" id="UP000011081">
    <property type="component" value="Unassembled WGS sequence"/>
</dbReference>
<evidence type="ECO:0008006" key="3">
    <source>
        <dbReference type="Google" id="ProtNLM"/>
    </source>
</evidence>
<dbReference type="OMA" id="DYNYYTI"/>
<accession>L2GRW6</accession>
<dbReference type="FunCoup" id="L2GRW6">
    <property type="interactions" value="2"/>
</dbReference>
<sequence length="278" mass="31563">MLVDIAVYDKFNNSLLLTKVDTTNPGTVIIYIGGMLSDMMHPKFVFDMADKMHFASFVQPILRSHPFFGLWSLADDAEDIERVIEHVCKNFRREFSKGMTVDTAHGNSAEYSELPKIILLGHSTGCQSVLHYLNTRLHSSKITCAIFLGPVSDREYEESVNPNLSYKLELARNNPEMTFLHFNSPVKAQRYISLFTKYGDDDLFSSDLPNEFFKTLNKSGTPLHFLVMRDDEYMLKSNVDCLRLVNNADVRVIGGDHVFGGGVDEMFGVLSEIVQKYH</sequence>
<protein>
    <recommendedName>
        <fullName evidence="3">DUF1749 domain-containing protein</fullName>
    </recommendedName>
</protein>
<dbReference type="PANTHER" id="PTHR31591">
    <property type="entry name" value="UPF0613 PROTEIN PB24D3.06C"/>
    <property type="match status" value="1"/>
</dbReference>
<dbReference type="Pfam" id="PF08538">
    <property type="entry name" value="DUF1749"/>
    <property type="match status" value="1"/>
</dbReference>
<dbReference type="RefSeq" id="XP_008075158.1">
    <property type="nucleotide sequence ID" value="XM_008076967.1"/>
</dbReference>
<dbReference type="AlphaFoldDB" id="L2GRW6"/>
<dbReference type="InterPro" id="IPR029058">
    <property type="entry name" value="AB_hydrolase_fold"/>
</dbReference>
<dbReference type="VEuPathDB" id="MicrosporidiaDB:VCUG_02145"/>
<dbReference type="GeneID" id="19880012"/>
<dbReference type="InterPro" id="IPR013744">
    <property type="entry name" value="SidJ"/>
</dbReference>
<dbReference type="Gene3D" id="3.40.50.1820">
    <property type="entry name" value="alpha/beta hydrolase"/>
    <property type="match status" value="1"/>
</dbReference>